<dbReference type="AlphaFoldDB" id="A0ABD1QYY1"/>
<proteinExistence type="predicted"/>
<protein>
    <submittedName>
        <fullName evidence="2">Uncharacterized protein</fullName>
    </submittedName>
</protein>
<evidence type="ECO:0000313" key="3">
    <source>
        <dbReference type="Proteomes" id="UP001604336"/>
    </source>
</evidence>
<evidence type="ECO:0000313" key="2">
    <source>
        <dbReference type="EMBL" id="KAL2480144.1"/>
    </source>
</evidence>
<comment type="caution">
    <text evidence="2">The sequence shown here is derived from an EMBL/GenBank/DDBJ whole genome shotgun (WGS) entry which is preliminary data.</text>
</comment>
<gene>
    <name evidence="2" type="ORF">Adt_33110</name>
</gene>
<dbReference type="EMBL" id="JBFOLK010000010">
    <property type="protein sequence ID" value="KAL2480144.1"/>
    <property type="molecule type" value="Genomic_DNA"/>
</dbReference>
<organism evidence="2 3">
    <name type="scientific">Abeliophyllum distichum</name>
    <dbReference type="NCBI Taxonomy" id="126358"/>
    <lineage>
        <taxon>Eukaryota</taxon>
        <taxon>Viridiplantae</taxon>
        <taxon>Streptophyta</taxon>
        <taxon>Embryophyta</taxon>
        <taxon>Tracheophyta</taxon>
        <taxon>Spermatophyta</taxon>
        <taxon>Magnoliopsida</taxon>
        <taxon>eudicotyledons</taxon>
        <taxon>Gunneridae</taxon>
        <taxon>Pentapetalae</taxon>
        <taxon>asterids</taxon>
        <taxon>lamiids</taxon>
        <taxon>Lamiales</taxon>
        <taxon>Oleaceae</taxon>
        <taxon>Forsythieae</taxon>
        <taxon>Abeliophyllum</taxon>
    </lineage>
</organism>
<evidence type="ECO:0000256" key="1">
    <source>
        <dbReference type="SAM" id="MobiDB-lite"/>
    </source>
</evidence>
<name>A0ABD1QYY1_9LAMI</name>
<reference evidence="3" key="1">
    <citation type="submission" date="2024-07" db="EMBL/GenBank/DDBJ databases">
        <title>Two chromosome-level genome assemblies of Korean endemic species Abeliophyllum distichum and Forsythia ovata (Oleaceae).</title>
        <authorList>
            <person name="Jang H."/>
        </authorList>
    </citation>
    <scope>NUCLEOTIDE SEQUENCE [LARGE SCALE GENOMIC DNA]</scope>
</reference>
<sequence length="105" mass="11792">MSETLGEFDTESEASSEKNYPVKGSINEENVPLPKETKAPWVNPFKDNRKPKESLANLPDRVDLEEDDADDLETSLGYCLIGYFAGSFSWEESSLQFVCYLECGV</sequence>
<feature type="region of interest" description="Disordered" evidence="1">
    <location>
        <begin position="1"/>
        <end position="61"/>
    </location>
</feature>
<keyword evidence="3" id="KW-1185">Reference proteome</keyword>
<accession>A0ABD1QYY1</accession>
<feature type="compositionally biased region" description="Acidic residues" evidence="1">
    <location>
        <begin position="1"/>
        <end position="14"/>
    </location>
</feature>
<dbReference type="Proteomes" id="UP001604336">
    <property type="component" value="Unassembled WGS sequence"/>
</dbReference>